<organism evidence="2 3">
    <name type="scientific">Mesorhizobium tamadayense</name>
    <dbReference type="NCBI Taxonomy" id="425306"/>
    <lineage>
        <taxon>Bacteria</taxon>
        <taxon>Pseudomonadati</taxon>
        <taxon>Pseudomonadota</taxon>
        <taxon>Alphaproteobacteria</taxon>
        <taxon>Hyphomicrobiales</taxon>
        <taxon>Phyllobacteriaceae</taxon>
        <taxon>Mesorhizobium</taxon>
    </lineage>
</organism>
<protein>
    <submittedName>
        <fullName evidence="2">N-acetyltransferase</fullName>
    </submittedName>
</protein>
<evidence type="ECO:0000313" key="3">
    <source>
        <dbReference type="Proteomes" id="UP000273786"/>
    </source>
</evidence>
<evidence type="ECO:0000313" key="2">
    <source>
        <dbReference type="EMBL" id="RRH92913.1"/>
    </source>
</evidence>
<sequence>MSLADVKYLPETPAHDPEIEAINDEAFGPGRFVLAAYKIRESGGHDRSMSFVAVKDDAVIASVRMTRVAAGAGRAMMLGPLAVRPAFKNLGIGRRLVTIALEAAAKAGAPAVMLVGDEPYYGPLGFKRFQRGQITMPRPVDLDRLLHHEIKPGAVARLVGEVCHADTARVADLAPAAVRASANPPSSIDSVIQVAPQQRAS</sequence>
<reference evidence="2 3" key="1">
    <citation type="submission" date="2018-11" db="EMBL/GenBank/DDBJ databases">
        <title>the genome of Mesorhizobium tamadayense DSM 28320.</title>
        <authorList>
            <person name="Gao J."/>
        </authorList>
    </citation>
    <scope>NUCLEOTIDE SEQUENCE [LARGE SCALE GENOMIC DNA]</scope>
    <source>
        <strain evidence="2 3">DSM 28320</strain>
    </source>
</reference>
<dbReference type="Proteomes" id="UP000273786">
    <property type="component" value="Unassembled WGS sequence"/>
</dbReference>
<gene>
    <name evidence="2" type="ORF">EH240_30665</name>
</gene>
<dbReference type="EMBL" id="RQXT01000056">
    <property type="protein sequence ID" value="RRH92913.1"/>
    <property type="molecule type" value="Genomic_DNA"/>
</dbReference>
<dbReference type="Pfam" id="PF00583">
    <property type="entry name" value="Acetyltransf_1"/>
    <property type="match status" value="1"/>
</dbReference>
<dbReference type="InterPro" id="IPR000182">
    <property type="entry name" value="GNAT_dom"/>
</dbReference>
<dbReference type="Gene3D" id="3.40.630.30">
    <property type="match status" value="1"/>
</dbReference>
<evidence type="ECO:0000259" key="1">
    <source>
        <dbReference type="PROSITE" id="PS51186"/>
    </source>
</evidence>
<keyword evidence="2" id="KW-0808">Transferase</keyword>
<dbReference type="OrthoDB" id="9815099at2"/>
<dbReference type="PROSITE" id="PS51186">
    <property type="entry name" value="GNAT"/>
    <property type="match status" value="1"/>
</dbReference>
<dbReference type="AlphaFoldDB" id="A0A3P3F2Q8"/>
<dbReference type="CDD" id="cd04301">
    <property type="entry name" value="NAT_SF"/>
    <property type="match status" value="1"/>
</dbReference>
<proteinExistence type="predicted"/>
<dbReference type="InterPro" id="IPR016181">
    <property type="entry name" value="Acyl_CoA_acyltransferase"/>
</dbReference>
<comment type="caution">
    <text evidence="2">The sequence shown here is derived from an EMBL/GenBank/DDBJ whole genome shotgun (WGS) entry which is preliminary data.</text>
</comment>
<dbReference type="GO" id="GO:0016747">
    <property type="term" value="F:acyltransferase activity, transferring groups other than amino-acyl groups"/>
    <property type="evidence" value="ECO:0007669"/>
    <property type="project" value="InterPro"/>
</dbReference>
<name>A0A3P3F2Q8_9HYPH</name>
<keyword evidence="3" id="KW-1185">Reference proteome</keyword>
<feature type="domain" description="N-acetyltransferase" evidence="1">
    <location>
        <begin position="6"/>
        <end position="141"/>
    </location>
</feature>
<dbReference type="SUPFAM" id="SSF55729">
    <property type="entry name" value="Acyl-CoA N-acyltransferases (Nat)"/>
    <property type="match status" value="1"/>
</dbReference>
<dbReference type="RefSeq" id="WP_125005612.1">
    <property type="nucleotide sequence ID" value="NZ_RQXT01000056.1"/>
</dbReference>
<accession>A0A3P3F2Q8</accession>